<keyword evidence="1" id="KW-0645">Protease</keyword>
<reference evidence="1" key="3">
    <citation type="submission" date="2023-02" db="EMBL/GenBank/DDBJ databases">
        <title>Proposal of a novel subspecies: Alicyclobacillus hesperidum subspecies aegle.</title>
        <authorList>
            <person name="Goto K."/>
            <person name="Fujii T."/>
            <person name="Yasui K."/>
            <person name="Mochida K."/>
            <person name="Kato-Tanaka Y."/>
            <person name="Morohoshi S."/>
            <person name="An S.Y."/>
            <person name="Kasai H."/>
            <person name="Yokota A."/>
        </authorList>
    </citation>
    <scope>NUCLEOTIDE SEQUENCE</scope>
    <source>
        <strain evidence="1">DSM 12766</strain>
    </source>
</reference>
<accession>A0A1H2X3P0</accession>
<dbReference type="InterPro" id="IPR023430">
    <property type="entry name" value="Pept_HybD-like_dom_sf"/>
</dbReference>
<dbReference type="InterPro" id="IPR009665">
    <property type="entry name" value="YyaC"/>
</dbReference>
<dbReference type="Proteomes" id="UP001157137">
    <property type="component" value="Unassembled WGS sequence"/>
</dbReference>
<dbReference type="STRING" id="89784.SAMN04489725_11823"/>
<organism evidence="2 3">
    <name type="scientific">Alicyclobacillus hesperidum</name>
    <dbReference type="NCBI Taxonomy" id="89784"/>
    <lineage>
        <taxon>Bacteria</taxon>
        <taxon>Bacillati</taxon>
        <taxon>Bacillota</taxon>
        <taxon>Bacilli</taxon>
        <taxon>Bacillales</taxon>
        <taxon>Alicyclobacillaceae</taxon>
        <taxon>Alicyclobacillus</taxon>
    </lineage>
</organism>
<name>A0A1H2X3P0_9BACL</name>
<protein>
    <submittedName>
        <fullName evidence="2">Putative sporulation protein YyaC</fullName>
    </submittedName>
    <submittedName>
        <fullName evidence="1">Spore protease YyaC</fullName>
    </submittedName>
</protein>
<gene>
    <name evidence="1" type="ORF">Heshes_24560</name>
    <name evidence="2" type="ORF">SAMN04489725_11823</name>
</gene>
<dbReference type="EMBL" id="BSRA01000016">
    <property type="protein sequence ID" value="GLV14772.1"/>
    <property type="molecule type" value="Genomic_DNA"/>
</dbReference>
<evidence type="ECO:0000313" key="3">
    <source>
        <dbReference type="Proteomes" id="UP000182589"/>
    </source>
</evidence>
<keyword evidence="1" id="KW-0378">Hydrolase</keyword>
<dbReference type="GO" id="GO:0008233">
    <property type="term" value="F:peptidase activity"/>
    <property type="evidence" value="ECO:0007669"/>
    <property type="project" value="UniProtKB-KW"/>
</dbReference>
<sequence>MNNRQIESPSVEIGDVIGRVSLEDTFAADKLEAYLDGILGSVQSQRILIVCVGTDRSTGDAFGPIIGSRLGHNLRIPFIDIFGTLDEPVHAVNLSATLERIETMYHERPFIIAIDACLGKFDHVGHIAVERGPLRPGAGVKKVLPEFGDVTITGIVNVSGFMEYFVLQNTRLGIVMRMSDIVVQALSSSLQKWQHSVAMRMGM</sequence>
<dbReference type="Proteomes" id="UP000182589">
    <property type="component" value="Unassembled WGS sequence"/>
</dbReference>
<dbReference type="SUPFAM" id="SSF53163">
    <property type="entry name" value="HybD-like"/>
    <property type="match status" value="1"/>
</dbReference>
<reference evidence="3" key="1">
    <citation type="submission" date="2016-10" db="EMBL/GenBank/DDBJ databases">
        <authorList>
            <person name="Varghese N."/>
        </authorList>
    </citation>
    <scope>NUCLEOTIDE SEQUENCE [LARGE SCALE GENOMIC DNA]</scope>
    <source>
        <strain evidence="3">DSM 12489</strain>
    </source>
</reference>
<dbReference type="EMBL" id="FNOJ01000018">
    <property type="protein sequence ID" value="SDW87391.1"/>
    <property type="molecule type" value="Genomic_DNA"/>
</dbReference>
<evidence type="ECO:0000313" key="2">
    <source>
        <dbReference type="EMBL" id="SDW87391.1"/>
    </source>
</evidence>
<proteinExistence type="predicted"/>
<dbReference type="RefSeq" id="WP_074693581.1">
    <property type="nucleotide sequence ID" value="NZ_BSRA01000016.1"/>
</dbReference>
<keyword evidence="3" id="KW-1185">Reference proteome</keyword>
<dbReference type="NCBIfam" id="TIGR02841">
    <property type="entry name" value="spore_YyaC"/>
    <property type="match status" value="1"/>
</dbReference>
<evidence type="ECO:0000313" key="1">
    <source>
        <dbReference type="EMBL" id="GLV14772.1"/>
    </source>
</evidence>
<dbReference type="AlphaFoldDB" id="A0A1H2X3P0"/>
<dbReference type="Pfam" id="PF06866">
    <property type="entry name" value="DUF1256"/>
    <property type="match status" value="1"/>
</dbReference>
<dbReference type="GO" id="GO:0006508">
    <property type="term" value="P:proteolysis"/>
    <property type="evidence" value="ECO:0007669"/>
    <property type="project" value="UniProtKB-KW"/>
</dbReference>
<reference evidence="2" key="2">
    <citation type="submission" date="2016-10" db="EMBL/GenBank/DDBJ databases">
        <authorList>
            <person name="de Groot N.N."/>
        </authorList>
    </citation>
    <scope>NUCLEOTIDE SEQUENCE [LARGE SCALE GENOMIC DNA]</scope>
    <source>
        <strain evidence="2">DSM 12489</strain>
    </source>
</reference>